<dbReference type="Proteomes" id="UP000250028">
    <property type="component" value="Unassembled WGS sequence"/>
</dbReference>
<gene>
    <name evidence="2" type="ORF">SAMN04489750_0007</name>
    <name evidence="3" type="ORF">SAMN04489750_3979</name>
</gene>
<name>A0A2Y8ZLW1_9MICO</name>
<organism evidence="2 4">
    <name type="scientific">Branchiibius hedensis</name>
    <dbReference type="NCBI Taxonomy" id="672460"/>
    <lineage>
        <taxon>Bacteria</taxon>
        <taxon>Bacillati</taxon>
        <taxon>Actinomycetota</taxon>
        <taxon>Actinomycetes</taxon>
        <taxon>Micrococcales</taxon>
        <taxon>Dermacoccaceae</taxon>
        <taxon>Branchiibius</taxon>
    </lineage>
</organism>
<keyword evidence="1" id="KW-0472">Membrane</keyword>
<keyword evidence="1" id="KW-0812">Transmembrane</keyword>
<proteinExistence type="predicted"/>
<evidence type="ECO:0000313" key="2">
    <source>
        <dbReference type="EMBL" id="SSA32744.1"/>
    </source>
</evidence>
<sequence>MTADIPTLSGALSVAAGVCVFFVAAGLIAVVLYAVSRRSPTRDDWADQPAQYERSAYVPDYDWAAAEDQMRAPYDWKETGL</sequence>
<dbReference type="AlphaFoldDB" id="A0A2Y8ZLW1"/>
<evidence type="ECO:0000313" key="4">
    <source>
        <dbReference type="Proteomes" id="UP000250028"/>
    </source>
</evidence>
<keyword evidence="4" id="KW-1185">Reference proteome</keyword>
<dbReference type="RefSeq" id="WP_109683536.1">
    <property type="nucleotide sequence ID" value="NZ_QGDN01000001.1"/>
</dbReference>
<dbReference type="EMBL" id="UESZ01000004">
    <property type="protein sequence ID" value="SSA59158.1"/>
    <property type="molecule type" value="Genomic_DNA"/>
</dbReference>
<reference evidence="2" key="2">
    <citation type="submission" date="2016-10" db="EMBL/GenBank/DDBJ databases">
        <authorList>
            <person name="Cai Z."/>
        </authorList>
    </citation>
    <scope>NUCLEOTIDE SEQUENCE [LARGE SCALE GENOMIC DNA]</scope>
    <source>
        <strain evidence="2">DSM 22951</strain>
    </source>
</reference>
<evidence type="ECO:0000256" key="1">
    <source>
        <dbReference type="SAM" id="Phobius"/>
    </source>
</evidence>
<feature type="transmembrane region" description="Helical" evidence="1">
    <location>
        <begin position="12"/>
        <end position="35"/>
    </location>
</feature>
<dbReference type="EMBL" id="UESZ01000001">
    <property type="protein sequence ID" value="SSA32744.1"/>
    <property type="molecule type" value="Genomic_DNA"/>
</dbReference>
<protein>
    <submittedName>
        <fullName evidence="2">Uncharacterized protein</fullName>
    </submittedName>
</protein>
<evidence type="ECO:0000313" key="3">
    <source>
        <dbReference type="EMBL" id="SSA59158.1"/>
    </source>
</evidence>
<keyword evidence="1" id="KW-1133">Transmembrane helix</keyword>
<accession>A0A2Y8ZLW1</accession>
<reference evidence="4" key="1">
    <citation type="submission" date="2016-10" db="EMBL/GenBank/DDBJ databases">
        <authorList>
            <person name="Varghese N."/>
            <person name="Submissions S."/>
        </authorList>
    </citation>
    <scope>NUCLEOTIDE SEQUENCE [LARGE SCALE GENOMIC DNA]</scope>
    <source>
        <strain evidence="4">DSM 22951</strain>
    </source>
</reference>